<gene>
    <name evidence="1" type="ORF">U725_02617</name>
</gene>
<evidence type="ECO:0008006" key="3">
    <source>
        <dbReference type="Google" id="ProtNLM"/>
    </source>
</evidence>
<organism evidence="1 2">
    <name type="scientific">Lactococcus cremoris subsp. cremoris GE214</name>
    <dbReference type="NCBI Taxonomy" id="1415168"/>
    <lineage>
        <taxon>Bacteria</taxon>
        <taxon>Bacillati</taxon>
        <taxon>Bacillota</taxon>
        <taxon>Bacilli</taxon>
        <taxon>Lactobacillales</taxon>
        <taxon>Streptococcaceae</taxon>
        <taxon>Lactococcus</taxon>
        <taxon>Lactococcus cremoris subsp. cremoris</taxon>
    </lineage>
</organism>
<dbReference type="SUPFAM" id="SSF141694">
    <property type="entry name" value="AF2212/PG0164-like"/>
    <property type="match status" value="1"/>
</dbReference>
<comment type="caution">
    <text evidence="1">The sequence shown here is derived from an EMBL/GenBank/DDBJ whole genome shotgun (WGS) entry which is preliminary data.</text>
</comment>
<reference evidence="1 2" key="1">
    <citation type="submission" date="2014-06" db="EMBL/GenBank/DDBJ databases">
        <title>Draft genome sequence of the putrescine producing strain Lactococcus lactis subsp cremoris GE214.</title>
        <authorList>
            <person name="Ladero V."/>
            <person name="Linares D.M."/>
            <person name="del Rio B."/>
            <person name="Mayo B."/>
            <person name="Martin M.C."/>
            <person name="Fernandez M."/>
            <person name="Alvarez M.A."/>
        </authorList>
    </citation>
    <scope>NUCLEOTIDE SEQUENCE [LARGE SCALE GENOMIC DNA]</scope>
    <source>
        <strain evidence="1 2">GE214</strain>
    </source>
</reference>
<evidence type="ECO:0000313" key="2">
    <source>
        <dbReference type="Proteomes" id="UP000028401"/>
    </source>
</evidence>
<proteinExistence type="predicted"/>
<dbReference type="PATRIC" id="fig|1415168.3.peg.2669"/>
<sequence>MKSYKFQAELEIIGINPFVALPIDILQHIFIDSGRKKSPIAICGQVNGKDYKQNLMFFKGNWRLYVNTTMLKNSPKRIGELVDFTIAYDL</sequence>
<dbReference type="Gene3D" id="2.40.30.100">
    <property type="entry name" value="AF2212/PG0164-like"/>
    <property type="match status" value="1"/>
</dbReference>
<dbReference type="AlphaFoldDB" id="A0A084A7K8"/>
<dbReference type="InterPro" id="IPR037079">
    <property type="entry name" value="AF2212/PG0164-like_sf"/>
</dbReference>
<dbReference type="EMBL" id="AZSI01000204">
    <property type="protein sequence ID" value="KEY61287.1"/>
    <property type="molecule type" value="Genomic_DNA"/>
</dbReference>
<evidence type="ECO:0000313" key="1">
    <source>
        <dbReference type="EMBL" id="KEY61287.1"/>
    </source>
</evidence>
<dbReference type="InterPro" id="IPR015018">
    <property type="entry name" value="DUF1905"/>
</dbReference>
<protein>
    <recommendedName>
        <fullName evidence="3">DUF1905 domain-containing protein</fullName>
    </recommendedName>
</protein>
<accession>A0A084A7K8</accession>
<dbReference type="Proteomes" id="UP000028401">
    <property type="component" value="Unassembled WGS sequence"/>
</dbReference>
<name>A0A084A7K8_LACLC</name>
<dbReference type="RefSeq" id="WP_235182484.1">
    <property type="nucleotide sequence ID" value="NZ_AZSI01000204.1"/>
</dbReference>
<dbReference type="Pfam" id="PF08922">
    <property type="entry name" value="DUF1905"/>
    <property type="match status" value="1"/>
</dbReference>